<keyword evidence="6" id="KW-0645">Protease</keyword>
<keyword evidence="6" id="KW-0378">Hydrolase</keyword>
<organism evidence="8 9">
    <name type="scientific">Caenorhabditis japonica</name>
    <dbReference type="NCBI Taxonomy" id="281687"/>
    <lineage>
        <taxon>Eukaryota</taxon>
        <taxon>Metazoa</taxon>
        <taxon>Ecdysozoa</taxon>
        <taxon>Nematoda</taxon>
        <taxon>Chromadorea</taxon>
        <taxon>Rhabditida</taxon>
        <taxon>Rhabditina</taxon>
        <taxon>Rhabditomorpha</taxon>
        <taxon>Rhabditoidea</taxon>
        <taxon>Rhabditidae</taxon>
        <taxon>Peloderinae</taxon>
        <taxon>Caenorhabditis</taxon>
    </lineage>
</organism>
<evidence type="ECO:0000256" key="6">
    <source>
        <dbReference type="ARBA" id="ARBA00023049"/>
    </source>
</evidence>
<evidence type="ECO:0000256" key="4">
    <source>
        <dbReference type="ARBA" id="ARBA00022833"/>
    </source>
</evidence>
<evidence type="ECO:0000256" key="2">
    <source>
        <dbReference type="ARBA" id="ARBA00022723"/>
    </source>
</evidence>
<keyword evidence="9" id="KW-1185">Reference proteome</keyword>
<dbReference type="GO" id="GO:0005524">
    <property type="term" value="F:ATP binding"/>
    <property type="evidence" value="ECO:0007669"/>
    <property type="project" value="UniProtKB-KW"/>
</dbReference>
<dbReference type="GO" id="GO:0005745">
    <property type="term" value="C:m-AAA complex"/>
    <property type="evidence" value="ECO:0007669"/>
    <property type="project" value="TreeGrafter"/>
</dbReference>
<reference evidence="8" key="2">
    <citation type="submission" date="2022-06" db="UniProtKB">
        <authorList>
            <consortium name="EnsemblMetazoa"/>
        </authorList>
    </citation>
    <scope>IDENTIFICATION</scope>
    <source>
        <strain evidence="8">DF5081</strain>
    </source>
</reference>
<keyword evidence="2" id="KW-0479">Metal-binding</keyword>
<dbReference type="SUPFAM" id="SSF140990">
    <property type="entry name" value="FtsH protease domain-like"/>
    <property type="match status" value="1"/>
</dbReference>
<dbReference type="EnsemblMetazoa" id="CJA39572a.1">
    <property type="protein sequence ID" value="CJA39572a.1"/>
    <property type="gene ID" value="WBGene00215419"/>
</dbReference>
<name>A0A8R1EQ78_CAEJA</name>
<sequence>MFEIRLPFGPIFVRPIRPFVRPSAVRPLRPVRPRTDRLVGLRDFTAEDKDNSLVKVSELSPHTAEIIDSEINRVLAESYKRAKDILEAKKKEHQLLAEALLEYETLSADEVRRVISGQKIKRPTSAAVKKSNEMKRNQPSLVLHLFEEEGRGKQ</sequence>
<dbReference type="Proteomes" id="UP000005237">
    <property type="component" value="Unassembled WGS sequence"/>
</dbReference>
<dbReference type="GO" id="GO:0034982">
    <property type="term" value="P:mitochondrial protein processing"/>
    <property type="evidence" value="ECO:0007669"/>
    <property type="project" value="TreeGrafter"/>
</dbReference>
<feature type="domain" description="Peptidase M41" evidence="7">
    <location>
        <begin position="44"/>
        <end position="114"/>
    </location>
</feature>
<proteinExistence type="predicted"/>
<accession>A0A8R1EQ78</accession>
<keyword evidence="3" id="KW-0547">Nucleotide-binding</keyword>
<dbReference type="GO" id="GO:0046872">
    <property type="term" value="F:metal ion binding"/>
    <property type="evidence" value="ECO:0007669"/>
    <property type="project" value="UniProtKB-KW"/>
</dbReference>
<evidence type="ECO:0000256" key="3">
    <source>
        <dbReference type="ARBA" id="ARBA00022741"/>
    </source>
</evidence>
<dbReference type="AlphaFoldDB" id="A0A8R1EQ78"/>
<dbReference type="Gene3D" id="1.20.58.760">
    <property type="entry name" value="Peptidase M41"/>
    <property type="match status" value="1"/>
</dbReference>
<reference evidence="9" key="1">
    <citation type="submission" date="2010-08" db="EMBL/GenBank/DDBJ databases">
        <authorList>
            <consortium name="Caenorhabditis japonica Sequencing Consortium"/>
            <person name="Wilson R.K."/>
        </authorList>
    </citation>
    <scope>NUCLEOTIDE SEQUENCE [LARGE SCALE GENOMIC DNA]</scope>
    <source>
        <strain evidence="9">DF5081</strain>
    </source>
</reference>
<dbReference type="InterPro" id="IPR000642">
    <property type="entry name" value="Peptidase_M41"/>
</dbReference>
<keyword evidence="4" id="KW-0862">Zinc</keyword>
<dbReference type="InterPro" id="IPR050928">
    <property type="entry name" value="ATP-dep_Zn_Metalloprotease"/>
</dbReference>
<evidence type="ECO:0000259" key="7">
    <source>
        <dbReference type="Pfam" id="PF01434"/>
    </source>
</evidence>
<evidence type="ECO:0000256" key="1">
    <source>
        <dbReference type="ARBA" id="ARBA00001947"/>
    </source>
</evidence>
<dbReference type="GO" id="GO:0004222">
    <property type="term" value="F:metalloendopeptidase activity"/>
    <property type="evidence" value="ECO:0007669"/>
    <property type="project" value="InterPro"/>
</dbReference>
<evidence type="ECO:0000313" key="9">
    <source>
        <dbReference type="Proteomes" id="UP000005237"/>
    </source>
</evidence>
<dbReference type="GO" id="GO:0004176">
    <property type="term" value="F:ATP-dependent peptidase activity"/>
    <property type="evidence" value="ECO:0007669"/>
    <property type="project" value="InterPro"/>
</dbReference>
<keyword evidence="5" id="KW-0067">ATP-binding</keyword>
<protein>
    <submittedName>
        <fullName evidence="8">Peptidase_M41 domain-containing protein</fullName>
    </submittedName>
</protein>
<comment type="cofactor">
    <cofactor evidence="1">
        <name>Zn(2+)</name>
        <dbReference type="ChEBI" id="CHEBI:29105"/>
    </cofactor>
</comment>
<dbReference type="Pfam" id="PF01434">
    <property type="entry name" value="Peptidase_M41"/>
    <property type="match status" value="1"/>
</dbReference>
<dbReference type="InterPro" id="IPR037219">
    <property type="entry name" value="Peptidase_M41-like"/>
</dbReference>
<keyword evidence="6" id="KW-0482">Metalloprotease</keyword>
<evidence type="ECO:0000313" key="8">
    <source>
        <dbReference type="EnsemblMetazoa" id="CJA39572a.1"/>
    </source>
</evidence>
<evidence type="ECO:0000256" key="5">
    <source>
        <dbReference type="ARBA" id="ARBA00022840"/>
    </source>
</evidence>
<dbReference type="PANTHER" id="PTHR43655">
    <property type="entry name" value="ATP-DEPENDENT PROTEASE"/>
    <property type="match status" value="1"/>
</dbReference>
<dbReference type="PANTHER" id="PTHR43655:SF38">
    <property type="entry name" value="ATP-DEPENDENT ZINC METALLOPROTEASE YME1L"/>
    <property type="match status" value="1"/>
</dbReference>